<name>A0A832WEY3_9CREN</name>
<dbReference type="RefSeq" id="WP_128621499.1">
    <property type="nucleotide sequence ID" value="NZ_DAIOPL010000034.1"/>
</dbReference>
<reference evidence="1" key="1">
    <citation type="journal article" date="2020" name="bioRxiv">
        <title>A rank-normalized archaeal taxonomy based on genome phylogeny resolves widespread incomplete and uneven classifications.</title>
        <authorList>
            <person name="Rinke C."/>
            <person name="Chuvochina M."/>
            <person name="Mussig A.J."/>
            <person name="Chaumeil P.-A."/>
            <person name="Waite D.W."/>
            <person name="Whitman W.B."/>
            <person name="Parks D.H."/>
            <person name="Hugenholtz P."/>
        </authorList>
    </citation>
    <scope>NUCLEOTIDE SEQUENCE</scope>
    <source>
        <strain evidence="1">UBA8839</strain>
    </source>
</reference>
<dbReference type="GeneID" id="38937886"/>
<dbReference type="AlphaFoldDB" id="A0A832WEY3"/>
<evidence type="ECO:0000313" key="2">
    <source>
        <dbReference type="Proteomes" id="UP000651120"/>
    </source>
</evidence>
<accession>A0A832WEY3</accession>
<organism evidence="1 2">
    <name type="scientific">Pyrobaculum aerophilum</name>
    <dbReference type="NCBI Taxonomy" id="13773"/>
    <lineage>
        <taxon>Archaea</taxon>
        <taxon>Thermoproteota</taxon>
        <taxon>Thermoprotei</taxon>
        <taxon>Thermoproteales</taxon>
        <taxon>Thermoproteaceae</taxon>
        <taxon>Pyrobaculum</taxon>
    </lineage>
</organism>
<gene>
    <name evidence="1" type="ORF">HA333_07010</name>
</gene>
<comment type="caution">
    <text evidence="1">The sequence shown here is derived from an EMBL/GenBank/DDBJ whole genome shotgun (WGS) entry which is preliminary data.</text>
</comment>
<sequence length="97" mass="11211">MTSVERDIAARLALLMLEELALRKNGKIKDKYWKTYRMVVFWLGKEVADGIVRKLIEGGFIKIEGKYIVLVKRFSHGKSLNAILREAYNLLSTGIRR</sequence>
<evidence type="ECO:0000313" key="1">
    <source>
        <dbReference type="EMBL" id="HII47186.1"/>
    </source>
</evidence>
<dbReference type="Proteomes" id="UP000651120">
    <property type="component" value="Unassembled WGS sequence"/>
</dbReference>
<dbReference type="EMBL" id="DUJP01000027">
    <property type="protein sequence ID" value="HII47186.1"/>
    <property type="molecule type" value="Genomic_DNA"/>
</dbReference>
<protein>
    <submittedName>
        <fullName evidence="1">Uncharacterized protein</fullName>
    </submittedName>
</protein>
<proteinExistence type="predicted"/>